<protein>
    <recommendedName>
        <fullName evidence="3">DUF429 domain-containing protein</fullName>
    </recommendedName>
</protein>
<organism evidence="1 2">
    <name type="scientific">Sphingomonas prati</name>
    <dbReference type="NCBI Taxonomy" id="1843237"/>
    <lineage>
        <taxon>Bacteria</taxon>
        <taxon>Pseudomonadati</taxon>
        <taxon>Pseudomonadota</taxon>
        <taxon>Alphaproteobacteria</taxon>
        <taxon>Sphingomonadales</taxon>
        <taxon>Sphingomonadaceae</taxon>
        <taxon>Sphingomonas</taxon>
    </lineage>
</organism>
<name>A0A7W9BVP4_9SPHN</name>
<dbReference type="AlphaFoldDB" id="A0A7W9BVP4"/>
<keyword evidence="2" id="KW-1185">Reference proteome</keyword>
<proteinExistence type="predicted"/>
<dbReference type="EMBL" id="JACIJR010000008">
    <property type="protein sequence ID" value="MBB5730719.1"/>
    <property type="molecule type" value="Genomic_DNA"/>
</dbReference>
<dbReference type="Proteomes" id="UP000546701">
    <property type="component" value="Unassembled WGS sequence"/>
</dbReference>
<accession>A0A7W9BVP4</accession>
<evidence type="ECO:0008006" key="3">
    <source>
        <dbReference type="Google" id="ProtNLM"/>
    </source>
</evidence>
<comment type="caution">
    <text evidence="1">The sequence shown here is derived from an EMBL/GenBank/DDBJ whole genome shotgun (WGS) entry which is preliminary data.</text>
</comment>
<dbReference type="RefSeq" id="WP_157177764.1">
    <property type="nucleotide sequence ID" value="NZ_BMJP01000006.1"/>
</dbReference>
<evidence type="ECO:0000313" key="1">
    <source>
        <dbReference type="EMBL" id="MBB5730719.1"/>
    </source>
</evidence>
<reference evidence="1 2" key="1">
    <citation type="submission" date="2020-08" db="EMBL/GenBank/DDBJ databases">
        <title>Genomic Encyclopedia of Type Strains, Phase IV (KMG-IV): sequencing the most valuable type-strain genomes for metagenomic binning, comparative biology and taxonomic classification.</title>
        <authorList>
            <person name="Goeker M."/>
        </authorList>
    </citation>
    <scope>NUCLEOTIDE SEQUENCE [LARGE SCALE GENOMIC DNA]</scope>
    <source>
        <strain evidence="1 2">DSM 103336</strain>
    </source>
</reference>
<dbReference type="OrthoDB" id="7388866at2"/>
<sequence>MPPRRFTRFAAFDWSGRAIARPPGITLAECSTGDAAPILIAPDRGWSRPAALDWLLAQAEAKTDLLVGIDFSPALPHADEGAYFPDWSETPSDARGLWALVDQLCAAEPHLSASTFTNHTETARHFRHRAGGMTSVGDRFEGSMGRLRVVERRCRALKLGNAVSCFNLIGASQVGKSSLTGMRLLHALAGRVPIWPFDAVPAHGPLIVEIYTTIAARAAGLTGSRTKLRDGPTLDTALPNLDTKPHTTLARYDDHATDALLSAAWLRHVSQDATLWTPAGLDQALAATEGWTFGIP</sequence>
<evidence type="ECO:0000313" key="2">
    <source>
        <dbReference type="Proteomes" id="UP000546701"/>
    </source>
</evidence>
<gene>
    <name evidence="1" type="ORF">FHS99_003225</name>
</gene>